<dbReference type="InterPro" id="IPR029065">
    <property type="entry name" value="Enolase_C-like"/>
</dbReference>
<evidence type="ECO:0000256" key="1">
    <source>
        <dbReference type="ARBA" id="ARBA00022723"/>
    </source>
</evidence>
<dbReference type="OrthoDB" id="8837888at2"/>
<protein>
    <recommendedName>
        <fullName evidence="2">Mandelate racemase/muconate lactonizing enzyme C-terminal domain-containing protein</fullName>
    </recommendedName>
</protein>
<dbReference type="PANTHER" id="PTHR48073">
    <property type="entry name" value="O-SUCCINYLBENZOATE SYNTHASE-RELATED"/>
    <property type="match status" value="1"/>
</dbReference>
<dbReference type="InterPro" id="IPR029017">
    <property type="entry name" value="Enolase-like_N"/>
</dbReference>
<reference evidence="3" key="1">
    <citation type="submission" date="2017-05" db="EMBL/GenBank/DDBJ databases">
        <title>Complete and WGS of Bordetella genogroups.</title>
        <authorList>
            <person name="Spilker T."/>
            <person name="Lipuma J."/>
        </authorList>
    </citation>
    <scope>NUCLEOTIDE SEQUENCE</scope>
    <source>
        <strain evidence="3">AU21707</strain>
    </source>
</reference>
<dbReference type="SUPFAM" id="SSF54826">
    <property type="entry name" value="Enolase N-terminal domain-like"/>
    <property type="match status" value="1"/>
</dbReference>
<keyword evidence="1" id="KW-0479">Metal-binding</keyword>
<evidence type="ECO:0000313" key="3">
    <source>
        <dbReference type="EMBL" id="OZI18659.1"/>
    </source>
</evidence>
<dbReference type="EMBL" id="NEVJ01000003">
    <property type="protein sequence ID" value="OZI18659.1"/>
    <property type="molecule type" value="Genomic_DNA"/>
</dbReference>
<dbReference type="Gene3D" id="3.20.20.120">
    <property type="entry name" value="Enolase-like C-terminal domain"/>
    <property type="match status" value="1"/>
</dbReference>
<dbReference type="InterPro" id="IPR013342">
    <property type="entry name" value="Mandelate_racemase_C"/>
</dbReference>
<dbReference type="GO" id="GO:0046872">
    <property type="term" value="F:metal ion binding"/>
    <property type="evidence" value="ECO:0007669"/>
    <property type="project" value="UniProtKB-KW"/>
</dbReference>
<dbReference type="RefSeq" id="WP_094847343.1">
    <property type="nucleotide sequence ID" value="NZ_NEVJ01000003.1"/>
</dbReference>
<evidence type="ECO:0000313" key="4">
    <source>
        <dbReference type="Proteomes" id="UP000216857"/>
    </source>
</evidence>
<proteinExistence type="predicted"/>
<dbReference type="Gene3D" id="3.30.390.10">
    <property type="entry name" value="Enolase-like, N-terminal domain"/>
    <property type="match status" value="1"/>
</dbReference>
<dbReference type="Proteomes" id="UP000216857">
    <property type="component" value="Unassembled WGS sequence"/>
</dbReference>
<dbReference type="InterPro" id="IPR036849">
    <property type="entry name" value="Enolase-like_C_sf"/>
</dbReference>
<dbReference type="SUPFAM" id="SSF51604">
    <property type="entry name" value="Enolase C-terminal domain-like"/>
    <property type="match status" value="1"/>
</dbReference>
<gene>
    <name evidence="3" type="ORF">CAL26_13195</name>
</gene>
<dbReference type="PANTHER" id="PTHR48073:SF2">
    <property type="entry name" value="O-SUCCINYLBENZOATE SYNTHASE"/>
    <property type="match status" value="1"/>
</dbReference>
<dbReference type="Pfam" id="PF13378">
    <property type="entry name" value="MR_MLE_C"/>
    <property type="match status" value="1"/>
</dbReference>
<organism evidence="3 4">
    <name type="scientific">Bordetella genomosp. 9</name>
    <dbReference type="NCBI Taxonomy" id="1416803"/>
    <lineage>
        <taxon>Bacteria</taxon>
        <taxon>Pseudomonadati</taxon>
        <taxon>Pseudomonadota</taxon>
        <taxon>Betaproteobacteria</taxon>
        <taxon>Burkholderiales</taxon>
        <taxon>Alcaligenaceae</taxon>
        <taxon>Bordetella</taxon>
    </lineage>
</organism>
<comment type="caution">
    <text evidence="3">The sequence shown here is derived from an EMBL/GenBank/DDBJ whole genome shotgun (WGS) entry which is preliminary data.</text>
</comment>
<dbReference type="SMART" id="SM00922">
    <property type="entry name" value="MR_MLE"/>
    <property type="match status" value="1"/>
</dbReference>
<feature type="domain" description="Mandelate racemase/muconate lactonizing enzyme C-terminal" evidence="2">
    <location>
        <begin position="130"/>
        <end position="226"/>
    </location>
</feature>
<keyword evidence="4" id="KW-1185">Reference proteome</keyword>
<sequence length="359" mass="39138">MKVEYAAVRQVAFPLTVPYKLSTGDKVMFDPYVVEIHAGGGVGWGECMVSVGYTTESRADSWQALLDMGRRIPGMTLAQARTVVDGHAARLPGVCSAMYGALDMLAGHALLQVREDASVPLLAPCQEDEEHALRDEIGQLVEQGFRTLKVKVGFDWRRDLERVQRIQRVAAGRATLRLDANRGYDSADGIRFASRLDPAGIELFEQPCASDDWTGNAAVAERSTVPVMLDESIYGVDDIDRAGAIPNVGYVKLKLKKIGRLDDLCAALGRIRALGMVPVLGDGVSLEIACWMEACVAVAAIDNAGEMNGFLKARERLLENPLRFQDGGILLPAGYHPTVDRAALRDHLVQEQAFHTPPR</sequence>
<dbReference type="AlphaFoldDB" id="A0A261R0Y4"/>
<name>A0A261R0Y4_9BORD</name>
<evidence type="ECO:0000259" key="2">
    <source>
        <dbReference type="SMART" id="SM00922"/>
    </source>
</evidence>
<dbReference type="GO" id="GO:0003824">
    <property type="term" value="F:catalytic activity"/>
    <property type="evidence" value="ECO:0007669"/>
    <property type="project" value="UniProtKB-ARBA"/>
</dbReference>
<accession>A0A261R0Y4</accession>